<dbReference type="AlphaFoldDB" id="A0A6L8VBR7"/>
<feature type="compositionally biased region" description="Basic and acidic residues" evidence="1">
    <location>
        <begin position="54"/>
        <end position="63"/>
    </location>
</feature>
<evidence type="ECO:0000313" key="2">
    <source>
        <dbReference type="EMBL" id="MZQ87725.1"/>
    </source>
</evidence>
<accession>A0A6L8VBR7</accession>
<keyword evidence="3" id="KW-1185">Reference proteome</keyword>
<feature type="region of interest" description="Disordered" evidence="1">
    <location>
        <begin position="51"/>
        <end position="72"/>
    </location>
</feature>
<evidence type="ECO:0000256" key="1">
    <source>
        <dbReference type="SAM" id="MobiDB-lite"/>
    </source>
</evidence>
<comment type="caution">
    <text evidence="2">The sequence shown here is derived from an EMBL/GenBank/DDBJ whole genome shotgun (WGS) entry which is preliminary data.</text>
</comment>
<proteinExistence type="predicted"/>
<protein>
    <submittedName>
        <fullName evidence="2">Uncharacterized protein</fullName>
    </submittedName>
</protein>
<reference evidence="2 3" key="1">
    <citation type="submission" date="2020-01" db="EMBL/GenBank/DDBJ databases">
        <title>Frigidibacter albus SP32T (=CGMCC 1.13995T).</title>
        <authorList>
            <person name="Liao X."/>
        </authorList>
    </citation>
    <scope>NUCLEOTIDE SEQUENCE [LARGE SCALE GENOMIC DNA]</scope>
    <source>
        <strain evidence="2 3">SP32</strain>
    </source>
</reference>
<dbReference type="OrthoDB" id="7875445at2"/>
<evidence type="ECO:0000313" key="3">
    <source>
        <dbReference type="Proteomes" id="UP000477083"/>
    </source>
</evidence>
<dbReference type="Proteomes" id="UP000477083">
    <property type="component" value="Unassembled WGS sequence"/>
</dbReference>
<organism evidence="2 3">
    <name type="scientific">Frigidibacter albus</name>
    <dbReference type="NCBI Taxonomy" id="1465486"/>
    <lineage>
        <taxon>Bacteria</taxon>
        <taxon>Pseudomonadati</taxon>
        <taxon>Pseudomonadota</taxon>
        <taxon>Alphaproteobacteria</taxon>
        <taxon>Rhodobacterales</taxon>
        <taxon>Paracoccaceae</taxon>
        <taxon>Frigidibacter</taxon>
    </lineage>
</organism>
<sequence>MVRPPAEQPSRRTAVLEERLRELRGRRDLTAADRRRLEAILREIGNLGGISLDDLLKPDKPDKPGGPNDDPIPVAGDFQGAEIEPAQIAKLIGKMAGDPPRGVDGLDFVIGSVLGQLRAERPETLPAKPVPSGRKGAVLPMSTAALGPLLQLAALRRTEGEASAVWDDGTNQLVVHAAKVSSAVTEGLVRICVPVECDQASGDMEIAFAVGSGARVAGMIMATADRPAGEPLIARVWGEALTAFAYGILLDLADSLAGASGRDERNDRLVPRGLVARRGQLRVETQARFAYDRSAK</sequence>
<name>A0A6L8VBR7_9RHOB</name>
<dbReference type="EMBL" id="WWNR01000001">
    <property type="protein sequence ID" value="MZQ87725.1"/>
    <property type="molecule type" value="Genomic_DNA"/>
</dbReference>
<dbReference type="RefSeq" id="WP_161342596.1">
    <property type="nucleotide sequence ID" value="NZ_BMGW01000001.1"/>
</dbReference>
<gene>
    <name evidence="2" type="ORF">GS660_01280</name>
</gene>